<dbReference type="OrthoDB" id="9818425at2"/>
<reference evidence="2 3" key="1">
    <citation type="submission" date="2014-07" db="EMBL/GenBank/DDBJ databases">
        <authorList>
            <person name="Urmite Genomes Urmite Genomes"/>
        </authorList>
    </citation>
    <scope>NUCLEOTIDE SEQUENCE [LARGE SCALE GENOMIC DNA]</scope>
    <source>
        <strain evidence="2 3">13MG44_air</strain>
    </source>
</reference>
<evidence type="ECO:0000313" key="3">
    <source>
        <dbReference type="Proteomes" id="UP000044136"/>
    </source>
</evidence>
<proteinExistence type="predicted"/>
<sequence>MNAALMNQLKAVIASEQFKEIVKETSMVVGREVMKNAGEKLKAYAQQRTENMEDGMNSDQSFNRELSQFDNLEEVYTEGLDLFNNTFSQLEDHFDLADNELYSGFKEYKAYLEGNMTDEEETTLINKLYLLADELLDSRDLDKNIGEDNYKMLLTMMIKHSMSVSHAVYEHGQNKLTELQLKEKMKQLYENYIIAIMDFVKHNPLVREHGLTILMLAFGPKSALIQGVVLAVAVTALDKEKREEMIDALNTVKSKVVVRNSDRERQQTSKNKEPDYENFES</sequence>
<organism evidence="2 3">
    <name type="scientific">Jeotgalicoccus saudimassiliensis</name>
    <dbReference type="NCBI Taxonomy" id="1461582"/>
    <lineage>
        <taxon>Bacteria</taxon>
        <taxon>Bacillati</taxon>
        <taxon>Bacillota</taxon>
        <taxon>Bacilli</taxon>
        <taxon>Bacillales</taxon>
        <taxon>Staphylococcaceae</taxon>
        <taxon>Jeotgalicoccus</taxon>
    </lineage>
</organism>
<dbReference type="HOGENOM" id="CLU_989630_0_0_9"/>
<dbReference type="AlphaFoldDB" id="A0A078M2L3"/>
<protein>
    <submittedName>
        <fullName evidence="2">Uncharacterized protein</fullName>
    </submittedName>
</protein>
<evidence type="ECO:0000313" key="2">
    <source>
        <dbReference type="EMBL" id="CEA00420.1"/>
    </source>
</evidence>
<dbReference type="Proteomes" id="UP000044136">
    <property type="component" value="Unassembled WGS sequence"/>
</dbReference>
<accession>A0A078M2L3</accession>
<gene>
    <name evidence="2" type="ORF">BN1048_00953</name>
</gene>
<feature type="region of interest" description="Disordered" evidence="1">
    <location>
        <begin position="259"/>
        <end position="281"/>
    </location>
</feature>
<feature type="compositionally biased region" description="Basic and acidic residues" evidence="1">
    <location>
        <begin position="260"/>
        <end position="275"/>
    </location>
</feature>
<dbReference type="STRING" id="1461582.BN1048_00953"/>
<keyword evidence="3" id="KW-1185">Reference proteome</keyword>
<evidence type="ECO:0000256" key="1">
    <source>
        <dbReference type="SAM" id="MobiDB-lite"/>
    </source>
</evidence>
<dbReference type="EMBL" id="CCSE01000001">
    <property type="protein sequence ID" value="CEA00420.1"/>
    <property type="molecule type" value="Genomic_DNA"/>
</dbReference>
<name>A0A078M2L3_9STAP</name>
<dbReference type="RefSeq" id="WP_035808997.1">
    <property type="nucleotide sequence ID" value="NZ_CCSE01000001.1"/>
</dbReference>